<organism evidence="9 10">
    <name type="scientific">Fulvivirga marina</name>
    <dbReference type="NCBI Taxonomy" id="2494733"/>
    <lineage>
        <taxon>Bacteria</taxon>
        <taxon>Pseudomonadati</taxon>
        <taxon>Bacteroidota</taxon>
        <taxon>Cytophagia</taxon>
        <taxon>Cytophagales</taxon>
        <taxon>Fulvivirgaceae</taxon>
        <taxon>Fulvivirga</taxon>
    </lineage>
</organism>
<evidence type="ECO:0000313" key="10">
    <source>
        <dbReference type="Proteomes" id="UP000614216"/>
    </source>
</evidence>
<dbReference type="SMART" id="SM00739">
    <property type="entry name" value="KOW"/>
    <property type="match status" value="1"/>
</dbReference>
<comment type="similarity">
    <text evidence="1 5 6">Belongs to the universal ribosomal protein uL24 family.</text>
</comment>
<comment type="subunit">
    <text evidence="5">Part of the 50S ribosomal subunit.</text>
</comment>
<feature type="domain" description="KOW" evidence="8">
    <location>
        <begin position="12"/>
        <end position="39"/>
    </location>
</feature>
<evidence type="ECO:0000313" key="9">
    <source>
        <dbReference type="EMBL" id="MBL6446502.1"/>
    </source>
</evidence>
<evidence type="ECO:0000256" key="3">
    <source>
        <dbReference type="ARBA" id="ARBA00023274"/>
    </source>
</evidence>
<evidence type="ECO:0000259" key="8">
    <source>
        <dbReference type="SMART" id="SM00739"/>
    </source>
</evidence>
<dbReference type="Gene3D" id="2.30.30.30">
    <property type="match status" value="1"/>
</dbReference>
<keyword evidence="3 5" id="KW-0687">Ribonucleoprotein</keyword>
<dbReference type="InterPro" id="IPR003256">
    <property type="entry name" value="Ribosomal_uL24"/>
</dbReference>
<sequence>MERRKNKQPKLHIRKGDTVKVIAGNSKGKEGVVLEVMPSKLRAVVEGVNVVTKHVKPSATNPEGGIEKTEAAIHISNLMLKDPATGEATRTGRKADDKGKLQRYSKKTGEIIKNG</sequence>
<dbReference type="GO" id="GO:0019843">
    <property type="term" value="F:rRNA binding"/>
    <property type="evidence" value="ECO:0007669"/>
    <property type="project" value="UniProtKB-UniRule"/>
</dbReference>
<keyword evidence="10" id="KW-1185">Reference proteome</keyword>
<evidence type="ECO:0000256" key="1">
    <source>
        <dbReference type="ARBA" id="ARBA00010618"/>
    </source>
</evidence>
<evidence type="ECO:0000256" key="5">
    <source>
        <dbReference type="HAMAP-Rule" id="MF_01326"/>
    </source>
</evidence>
<dbReference type="RefSeq" id="WP_202856039.1">
    <property type="nucleotide sequence ID" value="NZ_JAEUGD010000031.1"/>
</dbReference>
<evidence type="ECO:0000256" key="6">
    <source>
        <dbReference type="RuleBase" id="RU003477"/>
    </source>
</evidence>
<dbReference type="InterPro" id="IPR005825">
    <property type="entry name" value="Ribosomal_uL24_CS"/>
</dbReference>
<dbReference type="HAMAP" id="MF_01326_B">
    <property type="entry name" value="Ribosomal_uL24_B"/>
    <property type="match status" value="1"/>
</dbReference>
<reference evidence="9" key="1">
    <citation type="submission" date="2021-01" db="EMBL/GenBank/DDBJ databases">
        <title>Fulvivirga kasyanovii gen. nov., sp nov., a novel member of the phylum Bacteroidetes isolated from seawater in a mussel farm.</title>
        <authorList>
            <person name="Zhao L.-H."/>
            <person name="Wang Z.-J."/>
        </authorList>
    </citation>
    <scope>NUCLEOTIDE SEQUENCE</scope>
    <source>
        <strain evidence="9">29W222</strain>
    </source>
</reference>
<dbReference type="EMBL" id="JAEUGD010000031">
    <property type="protein sequence ID" value="MBL6446502.1"/>
    <property type="molecule type" value="Genomic_DNA"/>
</dbReference>
<dbReference type="GO" id="GO:1990904">
    <property type="term" value="C:ribonucleoprotein complex"/>
    <property type="evidence" value="ECO:0007669"/>
    <property type="project" value="UniProtKB-KW"/>
</dbReference>
<dbReference type="InterPro" id="IPR005824">
    <property type="entry name" value="KOW"/>
</dbReference>
<accession>A0A937FXF1</accession>
<dbReference type="Pfam" id="PF00467">
    <property type="entry name" value="KOW"/>
    <property type="match status" value="1"/>
</dbReference>
<dbReference type="Pfam" id="PF17136">
    <property type="entry name" value="ribosomal_L24"/>
    <property type="match status" value="1"/>
</dbReference>
<dbReference type="SUPFAM" id="SSF50104">
    <property type="entry name" value="Translation proteins SH3-like domain"/>
    <property type="match status" value="1"/>
</dbReference>
<dbReference type="GO" id="GO:0003735">
    <property type="term" value="F:structural constituent of ribosome"/>
    <property type="evidence" value="ECO:0007669"/>
    <property type="project" value="InterPro"/>
</dbReference>
<evidence type="ECO:0000256" key="2">
    <source>
        <dbReference type="ARBA" id="ARBA00022980"/>
    </source>
</evidence>
<evidence type="ECO:0000256" key="4">
    <source>
        <dbReference type="ARBA" id="ARBA00035206"/>
    </source>
</evidence>
<dbReference type="InterPro" id="IPR057264">
    <property type="entry name" value="Ribosomal_uL24_C"/>
</dbReference>
<dbReference type="CDD" id="cd06089">
    <property type="entry name" value="KOW_RPL26"/>
    <property type="match status" value="1"/>
</dbReference>
<proteinExistence type="inferred from homology"/>
<dbReference type="Proteomes" id="UP000614216">
    <property type="component" value="Unassembled WGS sequence"/>
</dbReference>
<dbReference type="PROSITE" id="PS01108">
    <property type="entry name" value="RIBOSOMAL_L24"/>
    <property type="match status" value="1"/>
</dbReference>
<dbReference type="NCBIfam" id="TIGR01079">
    <property type="entry name" value="rplX_bact"/>
    <property type="match status" value="1"/>
</dbReference>
<comment type="function">
    <text evidence="5">One of the proteins that surrounds the polypeptide exit tunnel on the outside of the subunit.</text>
</comment>
<dbReference type="InterPro" id="IPR041988">
    <property type="entry name" value="Ribosomal_uL24_KOW"/>
</dbReference>
<dbReference type="InterPro" id="IPR014722">
    <property type="entry name" value="Rib_uL2_dom2"/>
</dbReference>
<gene>
    <name evidence="5 9" type="primary">rplX</name>
    <name evidence="9" type="ORF">JMN32_09290</name>
</gene>
<protein>
    <recommendedName>
        <fullName evidence="4 5">Large ribosomal subunit protein uL24</fullName>
    </recommendedName>
</protein>
<keyword evidence="5" id="KW-0694">RNA-binding</keyword>
<feature type="region of interest" description="Disordered" evidence="7">
    <location>
        <begin position="82"/>
        <end position="115"/>
    </location>
</feature>
<dbReference type="InterPro" id="IPR008991">
    <property type="entry name" value="Translation_prot_SH3-like_sf"/>
</dbReference>
<comment type="caution">
    <text evidence="9">The sequence shown here is derived from an EMBL/GenBank/DDBJ whole genome shotgun (WGS) entry which is preliminary data.</text>
</comment>
<evidence type="ECO:0000256" key="7">
    <source>
        <dbReference type="SAM" id="MobiDB-lite"/>
    </source>
</evidence>
<keyword evidence="2 5" id="KW-0689">Ribosomal protein</keyword>
<keyword evidence="5" id="KW-0699">rRNA-binding</keyword>
<dbReference type="AlphaFoldDB" id="A0A937FXF1"/>
<name>A0A937FXF1_9BACT</name>
<dbReference type="GO" id="GO:0006412">
    <property type="term" value="P:translation"/>
    <property type="evidence" value="ECO:0007669"/>
    <property type="project" value="UniProtKB-UniRule"/>
</dbReference>
<dbReference type="GO" id="GO:0005840">
    <property type="term" value="C:ribosome"/>
    <property type="evidence" value="ECO:0007669"/>
    <property type="project" value="UniProtKB-KW"/>
</dbReference>
<comment type="function">
    <text evidence="5">One of two assembly initiator proteins, it binds directly to the 5'-end of the 23S rRNA, where it nucleates assembly of the 50S subunit.</text>
</comment>
<dbReference type="PANTHER" id="PTHR12903">
    <property type="entry name" value="MITOCHONDRIAL RIBOSOMAL PROTEIN L24"/>
    <property type="match status" value="1"/>
</dbReference>